<evidence type="ECO:0000313" key="3">
    <source>
        <dbReference type="Proteomes" id="UP001597116"/>
    </source>
</evidence>
<sequence>MPKRSTHCVAIQRSPFFHPWKLALGWLLLFSIHTSAQVRYVTATGTNPDPTTATSWQTATADLQGAINALAQTGGQVWVAAGTYKPTASTDRSLSFSMRNRVAIYGGFVGTETSPAQRPAIHPTSPSSTTLSGDIGRPGDASDNSYHVFYHPYRTNLNNTALLDGVVITGGNANGSGASSDGGGIYNNNSSPTLSNCTFQANGAARDGGGIYNDNSSPTLIGCTFQANSASSGGGMYSFMNSPTLTECRFQANSAVYSGGGVFNINSSPTLSRCYFQDNQANDGGGMYNRFTSNPRLTDCHFLENSVRNYGAGMANVESAPTLIHCRFEHNLADYYGAGVYNLSSQPRLTGCSFLGNSAAFWGGAMGNNQSTPLLTNCSFQANSAPQGGALYNFNSSLADLINGVLFDNGKENSLVNSGGLGSNSYIRVSYSLLDVPQQNNNYSDLGRNLLNLYSPFVSPTSTQLTSCSPAINAGFNAAPALSGITTDLAGNGRFYNGETVDMGAYEYQGEAHTLAVTNPLVNQAIVGQAFSQQFVANGGLGPYRFGVRLGSVPNGLSLSPAGILAGTPTQAGLHSLVVDVQDAGGCPASSNYDLYVAEPILSLSGLGATSNPVCAGSPVSFTASVGQVTGSYSYTLTGGSESLSGTGNGPVFSQRLLMQDAGSQSVRLIVSHNGQSAEATVWVDVSSPPAVSITSSRATLSCAHPRVNLTASGGASYRWEDASTDPNRTITTAGTYSVTVASGHGCWASDSITVEDHRQVPIVNLEVSGPLSAEQPTVTLTATPVPEATYRFSPGTLPGNQPHIATASSPGIYSVTVTAPNGCTASAQTTVTANTLRAVTGFELMDATTQQVIQPLQDQQVINLATLPTRRVAIRALTSPAIVGSVRLVLTGKQSRTQTDNGAPYALFGDKAGDYNPWTPPVGAYTLTATPFEAAGSTGSAGSPLTVHFQVVDQPQSGGNTPPVLSPLPNQTLTLGQTLSLRLQATDRDVPAQTLRYGVSGPLGVQWDAATGALSWTPTSAGTFSLTVHVTDNGSPALSAQQTISVRVDAAASTPPQVVSVSLMNADNETEINVLFPGEVINLATLVSKNLAIRANTSPATAGSVRLVLGGQQARTQVDNGAPYALFGDKNGNYNAWTPPVGAYSLTVTPFSGPNATGQPGAEYTLNFSVINQSNTVPAVVSYSLMDADQDQEIRVITEGETINLASLPTRNLAILANTSPAVVGSVHMVLGGQQSRTQVDNGAPYALFGDKSGNYNAWTPAVGSYSLTGTTYTGSGATGMAGGSLTISFRVINQASAARVARGETASEASVVVYPNPFRETFTLKSPVQGPLVLYDLSGRKVFELESVQDGQLIEPGTGLASGFYLLQVGKDTRVQRSKLLKVH</sequence>
<dbReference type="SUPFAM" id="SSF51126">
    <property type="entry name" value="Pectin lyase-like"/>
    <property type="match status" value="2"/>
</dbReference>
<dbReference type="PANTHER" id="PTHR11319:SF35">
    <property type="entry name" value="OUTER MEMBRANE PROTEIN PMPC-RELATED"/>
    <property type="match status" value="1"/>
</dbReference>
<evidence type="ECO:0000256" key="1">
    <source>
        <dbReference type="SAM" id="MobiDB-lite"/>
    </source>
</evidence>
<gene>
    <name evidence="2" type="ORF">ACFQ4C_08855</name>
</gene>
<dbReference type="InterPro" id="IPR015919">
    <property type="entry name" value="Cadherin-like_sf"/>
</dbReference>
<dbReference type="EMBL" id="JBHTLP010000007">
    <property type="protein sequence ID" value="MFD1141215.1"/>
    <property type="molecule type" value="Genomic_DNA"/>
</dbReference>
<comment type="caution">
    <text evidence="2">The sequence shown here is derived from an EMBL/GenBank/DDBJ whole genome shotgun (WGS) entry which is preliminary data.</text>
</comment>
<reference evidence="3" key="1">
    <citation type="journal article" date="2019" name="Int. J. Syst. Evol. Microbiol.">
        <title>The Global Catalogue of Microorganisms (GCM) 10K type strain sequencing project: providing services to taxonomists for standard genome sequencing and annotation.</title>
        <authorList>
            <consortium name="The Broad Institute Genomics Platform"/>
            <consortium name="The Broad Institute Genome Sequencing Center for Infectious Disease"/>
            <person name="Wu L."/>
            <person name="Ma J."/>
        </authorList>
    </citation>
    <scope>NUCLEOTIDE SEQUENCE [LARGE SCALE GENOMIC DNA]</scope>
    <source>
        <strain evidence="3">CCUG 55608</strain>
    </source>
</reference>
<feature type="region of interest" description="Disordered" evidence="1">
    <location>
        <begin position="114"/>
        <end position="138"/>
    </location>
</feature>
<evidence type="ECO:0000313" key="2">
    <source>
        <dbReference type="EMBL" id="MFD1141215.1"/>
    </source>
</evidence>
<dbReference type="SUPFAM" id="SSF49313">
    <property type="entry name" value="Cadherin-like"/>
    <property type="match status" value="2"/>
</dbReference>
<dbReference type="PANTHER" id="PTHR11319">
    <property type="entry name" value="G PROTEIN-COUPLED RECEPTOR-RELATED"/>
    <property type="match status" value="1"/>
</dbReference>
<proteinExistence type="predicted"/>
<dbReference type="InterPro" id="IPR013783">
    <property type="entry name" value="Ig-like_fold"/>
</dbReference>
<protein>
    <submittedName>
        <fullName evidence="2">Ig domain-containing protein</fullName>
    </submittedName>
</protein>
<dbReference type="InterPro" id="IPR011050">
    <property type="entry name" value="Pectin_lyase_fold/virulence"/>
</dbReference>
<dbReference type="Pfam" id="PF05345">
    <property type="entry name" value="He_PIG"/>
    <property type="match status" value="2"/>
</dbReference>
<dbReference type="InterPro" id="IPR026444">
    <property type="entry name" value="Secre_tail"/>
</dbReference>
<accession>A0ABW3QL87</accession>
<dbReference type="RefSeq" id="WP_379884265.1">
    <property type="nucleotide sequence ID" value="NZ_JBHTLP010000007.1"/>
</dbReference>
<dbReference type="NCBIfam" id="TIGR04183">
    <property type="entry name" value="Por_Secre_tail"/>
    <property type="match status" value="1"/>
</dbReference>
<name>A0ABW3QL87_9BACT</name>
<dbReference type="InterPro" id="IPR059226">
    <property type="entry name" value="Choice_anch_Q_dom"/>
</dbReference>
<organism evidence="2 3">
    <name type="scientific">Larkinella insperata</name>
    <dbReference type="NCBI Taxonomy" id="332158"/>
    <lineage>
        <taxon>Bacteria</taxon>
        <taxon>Pseudomonadati</taxon>
        <taxon>Bacteroidota</taxon>
        <taxon>Cytophagia</taxon>
        <taxon>Cytophagales</taxon>
        <taxon>Spirosomataceae</taxon>
        <taxon>Larkinella</taxon>
    </lineage>
</organism>
<dbReference type="Proteomes" id="UP001597116">
    <property type="component" value="Unassembled WGS sequence"/>
</dbReference>
<dbReference type="NCBIfam" id="NF041518">
    <property type="entry name" value="choice_anch_Q"/>
    <property type="match status" value="1"/>
</dbReference>
<keyword evidence="3" id="KW-1185">Reference proteome</keyword>
<dbReference type="CDD" id="cd11304">
    <property type="entry name" value="Cadherin_repeat"/>
    <property type="match status" value="1"/>
</dbReference>
<dbReference type="Gene3D" id="2.60.40.10">
    <property type="entry name" value="Immunoglobulins"/>
    <property type="match status" value="2"/>
</dbReference>